<reference evidence="3" key="1">
    <citation type="journal article" date="2022" name="G3 (Bethesda)">
        <title>High quality genome of the basidiomycete yeast Dioszegia hungarica PDD-24b-2 isolated from cloud water.</title>
        <authorList>
            <person name="Jarrige D."/>
            <person name="Haridas S."/>
            <person name="Bleykasten-Grosshans C."/>
            <person name="Joly M."/>
            <person name="Nadalig T."/>
            <person name="Sancelme M."/>
            <person name="Vuilleumier S."/>
            <person name="Grigoriev I.V."/>
            <person name="Amato P."/>
            <person name="Bringel F."/>
        </authorList>
    </citation>
    <scope>NUCLEOTIDE SEQUENCE</scope>
    <source>
        <strain evidence="3">PDD-24b-2</strain>
    </source>
</reference>
<evidence type="ECO:0000313" key="3">
    <source>
        <dbReference type="EMBL" id="KAI9639060.1"/>
    </source>
</evidence>
<protein>
    <submittedName>
        <fullName evidence="3">Base excision DNA repair protein</fullName>
    </submittedName>
</protein>
<dbReference type="SMART" id="SM00478">
    <property type="entry name" value="ENDO3c"/>
    <property type="match status" value="1"/>
</dbReference>
<name>A0AA38LX09_9TREE</name>
<comment type="caution">
    <text evidence="3">The sequence shown here is derived from an EMBL/GenBank/DDBJ whole genome shotgun (WGS) entry which is preliminary data.</text>
</comment>
<dbReference type="EMBL" id="JAKWFO010000002">
    <property type="protein sequence ID" value="KAI9639060.1"/>
    <property type="molecule type" value="Genomic_DNA"/>
</dbReference>
<accession>A0AA38LX09</accession>
<dbReference type="PANTHER" id="PTHR47203:SF1">
    <property type="entry name" value="HYPOTHETICAL BASE EXCISION DNA REPAIR PROTEIN (EUROFUNG)"/>
    <property type="match status" value="1"/>
</dbReference>
<gene>
    <name evidence="3" type="ORF">MKK02DRAFT_21629</name>
</gene>
<keyword evidence="4" id="KW-1185">Reference proteome</keyword>
<sequence length="316" mass="34609">MRRVTQTAKASARAASSSPPLRKRVKREGRPGSPDQPAASKVNQTQATPAGSPPPPHKHDAALADKKYSAYSPYTNQSPFPDFGHPTPKQCADAHTVLSKLHSADVAKEFEDEFTPESIPHVLDSIIVAILSQATGWSNAKRAMASMVSAYGSVFAYDAIVGGGREKLEGVLRCGGMQVRKSMMIMTILDQVNERYGGWDMDSMFKMSDEEAMKELLSFKYVGTKSASVVLGWCLKRKPFTVDTHVYRITGLWGWRPATATREKTQSHLEIMIPSDLKFDLHFLFIAHGRTCPACRGGSKSFKGCTAVAAGLEIDR</sequence>
<feature type="region of interest" description="Disordered" evidence="1">
    <location>
        <begin position="1"/>
        <end position="61"/>
    </location>
</feature>
<proteinExistence type="predicted"/>
<dbReference type="AlphaFoldDB" id="A0AA38LX09"/>
<dbReference type="Pfam" id="PF00730">
    <property type="entry name" value="HhH-GPD"/>
    <property type="match status" value="1"/>
</dbReference>
<dbReference type="Gene3D" id="1.10.1670.10">
    <property type="entry name" value="Helix-hairpin-Helix base-excision DNA repair enzymes (C-terminal)"/>
    <property type="match status" value="1"/>
</dbReference>
<feature type="domain" description="HhH-GPD" evidence="2">
    <location>
        <begin position="131"/>
        <end position="291"/>
    </location>
</feature>
<dbReference type="InterPro" id="IPR023170">
    <property type="entry name" value="HhH_base_excis_C"/>
</dbReference>
<evidence type="ECO:0000256" key="1">
    <source>
        <dbReference type="SAM" id="MobiDB-lite"/>
    </source>
</evidence>
<dbReference type="GO" id="GO:0000702">
    <property type="term" value="F:oxidized base lesion DNA N-glycosylase activity"/>
    <property type="evidence" value="ECO:0007669"/>
    <property type="project" value="UniProtKB-ARBA"/>
</dbReference>
<dbReference type="GeneID" id="77725642"/>
<evidence type="ECO:0000259" key="2">
    <source>
        <dbReference type="SMART" id="SM00478"/>
    </source>
</evidence>
<dbReference type="RefSeq" id="XP_052948837.1">
    <property type="nucleotide sequence ID" value="XM_053086441.1"/>
</dbReference>
<dbReference type="InterPro" id="IPR003265">
    <property type="entry name" value="HhH-GPD_domain"/>
</dbReference>
<dbReference type="SUPFAM" id="SSF48150">
    <property type="entry name" value="DNA-glycosylase"/>
    <property type="match status" value="1"/>
</dbReference>
<dbReference type="InterPro" id="IPR011257">
    <property type="entry name" value="DNA_glycosylase"/>
</dbReference>
<dbReference type="PANTHER" id="PTHR47203">
    <property type="match status" value="1"/>
</dbReference>
<evidence type="ECO:0000313" key="4">
    <source>
        <dbReference type="Proteomes" id="UP001164286"/>
    </source>
</evidence>
<dbReference type="Gene3D" id="1.10.340.30">
    <property type="entry name" value="Hypothetical protein, domain 2"/>
    <property type="match status" value="1"/>
</dbReference>
<feature type="compositionally biased region" description="Low complexity" evidence="1">
    <location>
        <begin position="8"/>
        <end position="18"/>
    </location>
</feature>
<dbReference type="GO" id="GO:0006285">
    <property type="term" value="P:base-excision repair, AP site formation"/>
    <property type="evidence" value="ECO:0007669"/>
    <property type="project" value="UniProtKB-ARBA"/>
</dbReference>
<dbReference type="CDD" id="cd00056">
    <property type="entry name" value="ENDO3c"/>
    <property type="match status" value="1"/>
</dbReference>
<organism evidence="3 4">
    <name type="scientific">Dioszegia hungarica</name>
    <dbReference type="NCBI Taxonomy" id="4972"/>
    <lineage>
        <taxon>Eukaryota</taxon>
        <taxon>Fungi</taxon>
        <taxon>Dikarya</taxon>
        <taxon>Basidiomycota</taxon>
        <taxon>Agaricomycotina</taxon>
        <taxon>Tremellomycetes</taxon>
        <taxon>Tremellales</taxon>
        <taxon>Bulleribasidiaceae</taxon>
        <taxon>Dioszegia</taxon>
    </lineage>
</organism>
<dbReference type="Proteomes" id="UP001164286">
    <property type="component" value="Unassembled WGS sequence"/>
</dbReference>